<feature type="transmembrane region" description="Helical" evidence="1">
    <location>
        <begin position="401"/>
        <end position="418"/>
    </location>
</feature>
<feature type="transmembrane region" description="Helical" evidence="1">
    <location>
        <begin position="424"/>
        <end position="442"/>
    </location>
</feature>
<organism evidence="2 3">
    <name type="scientific">Mucilaginibacter rigui</name>
    <dbReference type="NCBI Taxonomy" id="534635"/>
    <lineage>
        <taxon>Bacteria</taxon>
        <taxon>Pseudomonadati</taxon>
        <taxon>Bacteroidota</taxon>
        <taxon>Sphingobacteriia</taxon>
        <taxon>Sphingobacteriales</taxon>
        <taxon>Sphingobacteriaceae</taxon>
        <taxon>Mucilaginibacter</taxon>
    </lineage>
</organism>
<name>A0ABR7X7W2_9SPHI</name>
<keyword evidence="1" id="KW-0812">Transmembrane</keyword>
<accession>A0ABR7X7W2</accession>
<dbReference type="PANTHER" id="PTHR30092">
    <property type="entry name" value="INNER MEMBRANE PROTEIN CRED"/>
    <property type="match status" value="1"/>
</dbReference>
<keyword evidence="1" id="KW-1133">Transmembrane helix</keyword>
<gene>
    <name evidence="2" type="primary">creD</name>
    <name evidence="2" type="ORF">IDJ75_10285</name>
</gene>
<dbReference type="EMBL" id="JACWMW010000002">
    <property type="protein sequence ID" value="MBD1385665.1"/>
    <property type="molecule type" value="Genomic_DNA"/>
</dbReference>
<dbReference type="PANTHER" id="PTHR30092:SF0">
    <property type="entry name" value="INNER MEMBRANE PROTEIN CRED"/>
    <property type="match status" value="1"/>
</dbReference>
<dbReference type="Pfam" id="PF06123">
    <property type="entry name" value="CreD"/>
    <property type="match status" value="1"/>
</dbReference>
<feature type="transmembrane region" description="Helical" evidence="1">
    <location>
        <begin position="20"/>
        <end position="41"/>
    </location>
</feature>
<protein>
    <submittedName>
        <fullName evidence="2">Cell envelope integrity protein CreD</fullName>
    </submittedName>
</protein>
<feature type="transmembrane region" description="Helical" evidence="1">
    <location>
        <begin position="345"/>
        <end position="362"/>
    </location>
</feature>
<evidence type="ECO:0000313" key="2">
    <source>
        <dbReference type="EMBL" id="MBD1385665.1"/>
    </source>
</evidence>
<dbReference type="InterPro" id="IPR010364">
    <property type="entry name" value="Uncharacterised_IM_CreD"/>
</dbReference>
<keyword evidence="3" id="KW-1185">Reference proteome</keyword>
<dbReference type="RefSeq" id="WP_191175525.1">
    <property type="nucleotide sequence ID" value="NZ_JACWMW010000002.1"/>
</dbReference>
<keyword evidence="1" id="KW-0472">Membrane</keyword>
<dbReference type="Proteomes" id="UP000618754">
    <property type="component" value="Unassembled WGS sequence"/>
</dbReference>
<dbReference type="NCBIfam" id="NF008712">
    <property type="entry name" value="PRK11715.1-1"/>
    <property type="match status" value="1"/>
</dbReference>
<dbReference type="PIRSF" id="PIRSF004548">
    <property type="entry name" value="CreD"/>
    <property type="match status" value="1"/>
</dbReference>
<feature type="transmembrane region" description="Helical" evidence="1">
    <location>
        <begin position="320"/>
        <end position="338"/>
    </location>
</feature>
<proteinExistence type="predicted"/>
<evidence type="ECO:0000256" key="1">
    <source>
        <dbReference type="SAM" id="Phobius"/>
    </source>
</evidence>
<comment type="caution">
    <text evidence="2">The sequence shown here is derived from an EMBL/GenBank/DDBJ whole genome shotgun (WGS) entry which is preliminary data.</text>
</comment>
<reference evidence="2 3" key="1">
    <citation type="submission" date="2020-09" db="EMBL/GenBank/DDBJ databases">
        <title>Novel species of Mucilaginibacter isolated from a glacier on the Tibetan Plateau.</title>
        <authorList>
            <person name="Liu Q."/>
            <person name="Xin Y.-H."/>
        </authorList>
    </citation>
    <scope>NUCLEOTIDE SEQUENCE [LARGE SCALE GENOMIC DNA]</scope>
    <source>
        <strain evidence="2 3">CGMCC 1.13878</strain>
    </source>
</reference>
<feature type="transmembrane region" description="Helical" evidence="1">
    <location>
        <begin position="374"/>
        <end position="394"/>
    </location>
</feature>
<evidence type="ECO:0000313" key="3">
    <source>
        <dbReference type="Proteomes" id="UP000618754"/>
    </source>
</evidence>
<sequence>MIEEQKTALRSIMDWFRESITIKLAFIGFLILVLVIPSSLIDDLIRERAGRQQQVANDIASQWSGAQTIKGPVLMIPYRKSVNFMGTDNKQGTKEVIENLYILPENLNIKAVLSPQKRHRGMFEAVIYTSTIKITGNFAGADLGMFSLSPDKLLLDKARLLFSISDLKGLKTNPIITAGGMKLTAQPSFSNDDLFVNGLQAGINLSSVKDGAFDFNYTLELKGSQSLNFLHLGKTTDVEVSGKWQSPSFQGRNLPDESKIDENGFLGKWRMLYYNRPYPQQWVVDNNLFRIEKKQDDASVGVKLILPVDQYQKITRTSKYAILIVLLTFVSLFLTEVIRKQRIHPFNYVLIGAAMIIYYILLLSFSEQVGYNTAYIIASVATIGLVSVFIASLLKNRGAAALFALILSVIYIFIYVIIQLEDLALMIGSIALFIITGMLMYFSRKINWDKPE</sequence>